<dbReference type="SUPFAM" id="SSF101898">
    <property type="entry name" value="NHL repeat"/>
    <property type="match status" value="1"/>
</dbReference>
<dbReference type="Pfam" id="PF00643">
    <property type="entry name" value="zf-B_box"/>
    <property type="match status" value="1"/>
</dbReference>
<dbReference type="GO" id="GO:0061630">
    <property type="term" value="F:ubiquitin protein ligase activity"/>
    <property type="evidence" value="ECO:0007669"/>
    <property type="project" value="TreeGrafter"/>
</dbReference>
<dbReference type="InterPro" id="IPR047153">
    <property type="entry name" value="TRIM45/56/19-like"/>
</dbReference>
<gene>
    <name evidence="4" type="ORF">FSP39_018233</name>
</gene>
<evidence type="ECO:0000259" key="3">
    <source>
        <dbReference type="PROSITE" id="PS50119"/>
    </source>
</evidence>
<dbReference type="PANTHER" id="PTHR25462">
    <property type="entry name" value="BONUS, ISOFORM C-RELATED"/>
    <property type="match status" value="1"/>
</dbReference>
<keyword evidence="1" id="KW-0863">Zinc-finger</keyword>
<dbReference type="Proteomes" id="UP001186944">
    <property type="component" value="Unassembled WGS sequence"/>
</dbReference>
<dbReference type="PANTHER" id="PTHR25462:SF229">
    <property type="entry name" value="TRANSCRIPTION INTERMEDIARY FACTOR 1-BETA"/>
    <property type="match status" value="1"/>
</dbReference>
<dbReference type="InterPro" id="IPR000315">
    <property type="entry name" value="Znf_B-box"/>
</dbReference>
<feature type="domain" description="B box-type" evidence="3">
    <location>
        <begin position="68"/>
        <end position="110"/>
    </location>
</feature>
<dbReference type="AlphaFoldDB" id="A0AA88Y0M9"/>
<dbReference type="GO" id="GO:0006513">
    <property type="term" value="P:protein monoubiquitination"/>
    <property type="evidence" value="ECO:0007669"/>
    <property type="project" value="TreeGrafter"/>
</dbReference>
<organism evidence="4 5">
    <name type="scientific">Pinctada imbricata</name>
    <name type="common">Atlantic pearl-oyster</name>
    <name type="synonym">Pinctada martensii</name>
    <dbReference type="NCBI Taxonomy" id="66713"/>
    <lineage>
        <taxon>Eukaryota</taxon>
        <taxon>Metazoa</taxon>
        <taxon>Spiralia</taxon>
        <taxon>Lophotrochozoa</taxon>
        <taxon>Mollusca</taxon>
        <taxon>Bivalvia</taxon>
        <taxon>Autobranchia</taxon>
        <taxon>Pteriomorphia</taxon>
        <taxon>Pterioida</taxon>
        <taxon>Pterioidea</taxon>
        <taxon>Pteriidae</taxon>
        <taxon>Pinctada</taxon>
    </lineage>
</organism>
<sequence>MSLSKSANFEHAQATIQCDHCGGVDDVKHYCLICEETMCPTCKAIHNKGRATRDHQVVLRQERDTQEQTSTFCPKHQNQITSSHCYTCNVPVCTKCIAETIHNGHKFSDVSKILENLKQELRDSKKKMETRLKEVNDMIQKGDKNWREYENKAKGIESSISHDAVSLRSLVDKMEVNRKEELKSIKCQDSKTWEAVKSLLDEEKIMISRNLAKHDKCLSSTTISGMAELLNESKEQRSKLLNPIEVVSLSYQLPSNTSIEGIGEICRTSEVQPMIHGRNLHIGRAVVMSSFSFTLGIPSICNAGNGNVLIGYRESNDIVTVNTKEGKIVHKRKNVLRNKCLSLAVTASEDILVSPIKGHCMFVLNGPNKLSTLFDTTPYETLFISVTETQEQLICLRKSVNGRYKGRVILCDGEGSNQKHIGSDDFYESPVQAVALQDGGFCISDLGKQQLMVLNTDGNIRHTIQNPLGRERFWPRGICTDKFGNILATDLLNHCVYFIEKDMSVRELVGVREGIRKPRCMCIDDDNYLWLAQYNGDIKVIKYLEEESLL</sequence>
<protein>
    <recommendedName>
        <fullName evidence="3">B box-type domain-containing protein</fullName>
    </recommendedName>
</protein>
<name>A0AA88Y0M9_PINIB</name>
<dbReference type="Gene3D" id="2.120.10.30">
    <property type="entry name" value="TolB, C-terminal domain"/>
    <property type="match status" value="1"/>
</dbReference>
<keyword evidence="1" id="KW-0862">Zinc</keyword>
<feature type="domain" description="B box-type" evidence="3">
    <location>
        <begin position="13"/>
        <end position="60"/>
    </location>
</feature>
<evidence type="ECO:0000256" key="1">
    <source>
        <dbReference type="PROSITE-ProRule" id="PRU00024"/>
    </source>
</evidence>
<feature type="coiled-coil region" evidence="2">
    <location>
        <begin position="107"/>
        <end position="138"/>
    </location>
</feature>
<keyword evidence="5" id="KW-1185">Reference proteome</keyword>
<dbReference type="PROSITE" id="PS50119">
    <property type="entry name" value="ZF_BBOX"/>
    <property type="match status" value="2"/>
</dbReference>
<dbReference type="SUPFAM" id="SSF57845">
    <property type="entry name" value="B-box zinc-binding domain"/>
    <property type="match status" value="1"/>
</dbReference>
<proteinExistence type="predicted"/>
<comment type="caution">
    <text evidence="4">The sequence shown here is derived from an EMBL/GenBank/DDBJ whole genome shotgun (WGS) entry which is preliminary data.</text>
</comment>
<evidence type="ECO:0000256" key="2">
    <source>
        <dbReference type="SAM" id="Coils"/>
    </source>
</evidence>
<reference evidence="4" key="1">
    <citation type="submission" date="2019-08" db="EMBL/GenBank/DDBJ databases">
        <title>The improved chromosome-level genome for the pearl oyster Pinctada fucata martensii using PacBio sequencing and Hi-C.</title>
        <authorList>
            <person name="Zheng Z."/>
        </authorList>
    </citation>
    <scope>NUCLEOTIDE SEQUENCE</scope>
    <source>
        <strain evidence="4">ZZ-2019</strain>
        <tissue evidence="4">Adductor muscle</tissue>
    </source>
</reference>
<evidence type="ECO:0000313" key="5">
    <source>
        <dbReference type="Proteomes" id="UP001186944"/>
    </source>
</evidence>
<evidence type="ECO:0000313" key="4">
    <source>
        <dbReference type="EMBL" id="KAK3093621.1"/>
    </source>
</evidence>
<dbReference type="EMBL" id="VSWD01000009">
    <property type="protein sequence ID" value="KAK3093621.1"/>
    <property type="molecule type" value="Genomic_DNA"/>
</dbReference>
<keyword evidence="2" id="KW-0175">Coiled coil</keyword>
<keyword evidence="1" id="KW-0479">Metal-binding</keyword>
<dbReference type="InterPro" id="IPR011042">
    <property type="entry name" value="6-blade_b-propeller_TolB-like"/>
</dbReference>
<dbReference type="Gene3D" id="3.30.160.60">
    <property type="entry name" value="Classic Zinc Finger"/>
    <property type="match status" value="1"/>
</dbReference>
<dbReference type="GO" id="GO:0008270">
    <property type="term" value="F:zinc ion binding"/>
    <property type="evidence" value="ECO:0007669"/>
    <property type="project" value="UniProtKB-KW"/>
</dbReference>
<dbReference type="CDD" id="cd19757">
    <property type="entry name" value="Bbox1"/>
    <property type="match status" value="1"/>
</dbReference>
<accession>A0AA88Y0M9</accession>
<dbReference type="CDD" id="cd19756">
    <property type="entry name" value="Bbox2"/>
    <property type="match status" value="1"/>
</dbReference>